<keyword evidence="12" id="KW-1185">Reference proteome</keyword>
<dbReference type="PANTHER" id="PTHR11743">
    <property type="entry name" value="VOLTAGE-DEPENDENT ANION-SELECTIVE CHANNEL"/>
    <property type="match status" value="1"/>
</dbReference>
<dbReference type="GO" id="GO:0015288">
    <property type="term" value="F:porin activity"/>
    <property type="evidence" value="ECO:0007669"/>
    <property type="project" value="UniProtKB-KW"/>
</dbReference>
<evidence type="ECO:0000313" key="11">
    <source>
        <dbReference type="EMBL" id="KAF7148971.1"/>
    </source>
</evidence>
<evidence type="ECO:0000256" key="7">
    <source>
        <dbReference type="ARBA" id="ARBA00023114"/>
    </source>
</evidence>
<comment type="subcellular location">
    <subcellularLocation>
        <location evidence="1">Membrane</location>
    </subcellularLocation>
</comment>
<evidence type="ECO:0000256" key="9">
    <source>
        <dbReference type="ARBA" id="ARBA00054641"/>
    </source>
</evidence>
<keyword evidence="7" id="KW-0626">Porin</keyword>
<protein>
    <recommendedName>
        <fullName evidence="10">Voltage-dependent anion-selective channel protein</fullName>
    </recommendedName>
</protein>
<comment type="similarity">
    <text evidence="2">Belongs to the eukaryotic mitochondrial porin (TC 1.B.8.1) family.</text>
</comment>
<keyword evidence="5" id="KW-0812">Transmembrane</keyword>
<dbReference type="Pfam" id="PF01459">
    <property type="entry name" value="Porin_3"/>
    <property type="match status" value="1"/>
</dbReference>
<reference evidence="11" key="1">
    <citation type="submission" date="2019-11" db="EMBL/GenBank/DDBJ databases">
        <authorList>
            <person name="Liu Y."/>
            <person name="Hou J."/>
            <person name="Li T.-Q."/>
            <person name="Guan C.-H."/>
            <person name="Wu X."/>
            <person name="Wu H.-Z."/>
            <person name="Ling F."/>
            <person name="Zhang R."/>
            <person name="Shi X.-G."/>
            <person name="Ren J.-P."/>
            <person name="Chen E.-F."/>
            <person name="Sun J.-M."/>
        </authorList>
    </citation>
    <scope>NUCLEOTIDE SEQUENCE</scope>
    <source>
        <strain evidence="11">Adult_tree_wgs_1</strain>
        <tissue evidence="11">Leaves</tissue>
    </source>
</reference>
<evidence type="ECO:0000256" key="8">
    <source>
        <dbReference type="ARBA" id="ARBA00023136"/>
    </source>
</evidence>
<evidence type="ECO:0000256" key="4">
    <source>
        <dbReference type="ARBA" id="ARBA00022452"/>
    </source>
</evidence>
<proteinExistence type="inferred from homology"/>
<dbReference type="EMBL" id="WJXA01000003">
    <property type="protein sequence ID" value="KAF7148971.1"/>
    <property type="molecule type" value="Genomic_DNA"/>
</dbReference>
<dbReference type="GO" id="GO:0008308">
    <property type="term" value="F:voltage-gated monoatomic anion channel activity"/>
    <property type="evidence" value="ECO:0007669"/>
    <property type="project" value="InterPro"/>
</dbReference>
<dbReference type="InterPro" id="IPR027246">
    <property type="entry name" value="Porin_Euk/Tom40"/>
</dbReference>
<name>A0A834HB97_RHOSS</name>
<dbReference type="PANTHER" id="PTHR11743:SF27">
    <property type="entry name" value="MITOCHONDRIAL OUTER MEMBRANE PROTEIN PORIN 4"/>
    <property type="match status" value="1"/>
</dbReference>
<keyword evidence="4" id="KW-1134">Transmembrane beta strand</keyword>
<comment type="caution">
    <text evidence="11">The sequence shown here is derived from an EMBL/GenBank/DDBJ whole genome shotgun (WGS) entry which is preliminary data.</text>
</comment>
<dbReference type="Gene3D" id="2.40.160.10">
    <property type="entry name" value="Porin"/>
    <property type="match status" value="1"/>
</dbReference>
<keyword evidence="6" id="KW-0406">Ion transport</keyword>
<evidence type="ECO:0000256" key="5">
    <source>
        <dbReference type="ARBA" id="ARBA00022692"/>
    </source>
</evidence>
<evidence type="ECO:0000256" key="6">
    <source>
        <dbReference type="ARBA" id="ARBA00023065"/>
    </source>
</evidence>
<dbReference type="InterPro" id="IPR001925">
    <property type="entry name" value="Porin_Euk"/>
</dbReference>
<dbReference type="InterPro" id="IPR023614">
    <property type="entry name" value="Porin_dom_sf"/>
</dbReference>
<keyword evidence="8" id="KW-0472">Membrane</keyword>
<dbReference type="OrthoDB" id="2139606at2759"/>
<dbReference type="GO" id="GO:0005741">
    <property type="term" value="C:mitochondrial outer membrane"/>
    <property type="evidence" value="ECO:0007669"/>
    <property type="project" value="InterPro"/>
</dbReference>
<dbReference type="FunFam" id="2.40.160.10:FF:000003">
    <property type="entry name" value="Outer mitochondrial membrane protein porin"/>
    <property type="match status" value="1"/>
</dbReference>
<gene>
    <name evidence="11" type="ORF">RHSIM_Rhsim03G0264100</name>
</gene>
<evidence type="ECO:0000256" key="1">
    <source>
        <dbReference type="ARBA" id="ARBA00004370"/>
    </source>
</evidence>
<comment type="function">
    <text evidence="9">Forms a channel through the cell membrane that allows diffusion of small hydrophilic molecules. The channel adopts an open conformation at low or zero membrane potential and a closed conformation at potentials above 30-40 mV. The open state has a weak anion selectivity whereas the closed state is cation-selective.</text>
</comment>
<dbReference type="Gene3D" id="3.90.550.50">
    <property type="match status" value="1"/>
</dbReference>
<dbReference type="GO" id="GO:0046930">
    <property type="term" value="C:pore complex"/>
    <property type="evidence" value="ECO:0007669"/>
    <property type="project" value="UniProtKB-KW"/>
</dbReference>
<accession>A0A834HB97</accession>
<dbReference type="Proteomes" id="UP000626092">
    <property type="component" value="Unassembled WGS sequence"/>
</dbReference>
<evidence type="ECO:0000256" key="3">
    <source>
        <dbReference type="ARBA" id="ARBA00022448"/>
    </source>
</evidence>
<evidence type="ECO:0000256" key="2">
    <source>
        <dbReference type="ARBA" id="ARBA00009624"/>
    </source>
</evidence>
<evidence type="ECO:0000313" key="12">
    <source>
        <dbReference type="Proteomes" id="UP000626092"/>
    </source>
</evidence>
<dbReference type="AlphaFoldDB" id="A0A834HB97"/>
<sequence>MESQRPSGWRFIAYGGCFALLLCIFASTNEFRFDSLSEFCRIPSPLCSATRSISFDHMENSSPNDIRIFIGVLTVPGRHWRRQLLRLLYSTQSPAGAKIDVKFVFCNLREDKTSLPEDEKLKIDLEMMRYDDIIILNCAESRKTAPKSYAYFTSLPDMLNRSDGSEPPYHYVGKLSDDSYFRFQPLVDSLANQPRQDLYYGSVIPCEEMEPHKKNSFMSGAGYFISWDIVEWIKSSDIPKKLPMRGAEDKAMGRLLEDGRRGKNWYNAKGAIYNYPGTEPTKCARELVPDTIAVCNLKLDKHLIHAMAYFNDLHSILEIVSVSPNMANGPAPFSDIGKQAKDLLTKDYNFDHKFTFLVPSPTGLGLTATGVKKDQIFIGDICTQYKNGNTTVDVKVDTYSKVSTKVTVNEIFSSTKAALSFDIPDHKSGKLDVQYLHNHAAINSSIGLNPAPLLEVAATLGDKNLVLGGEIGFDTASASFTRYNAGIGFNKADFSAALILMDKGKALKASYIHSVNPLNGMVVAAEMTHRFSSYENSFTIGSSHAIDPYTRVKTRFSDNGKVAMLCQREWRPKSLISVSAEYDTKAINASPKLGLALALKP</sequence>
<evidence type="ECO:0000256" key="10">
    <source>
        <dbReference type="ARBA" id="ARBA00082427"/>
    </source>
</evidence>
<dbReference type="CDD" id="cd07306">
    <property type="entry name" value="Porin3_VDAC"/>
    <property type="match status" value="1"/>
</dbReference>
<keyword evidence="3" id="KW-0813">Transport</keyword>
<organism evidence="11 12">
    <name type="scientific">Rhododendron simsii</name>
    <name type="common">Sims's rhododendron</name>
    <dbReference type="NCBI Taxonomy" id="118357"/>
    <lineage>
        <taxon>Eukaryota</taxon>
        <taxon>Viridiplantae</taxon>
        <taxon>Streptophyta</taxon>
        <taxon>Embryophyta</taxon>
        <taxon>Tracheophyta</taxon>
        <taxon>Spermatophyta</taxon>
        <taxon>Magnoliopsida</taxon>
        <taxon>eudicotyledons</taxon>
        <taxon>Gunneridae</taxon>
        <taxon>Pentapetalae</taxon>
        <taxon>asterids</taxon>
        <taxon>Ericales</taxon>
        <taxon>Ericaceae</taxon>
        <taxon>Ericoideae</taxon>
        <taxon>Rhodoreae</taxon>
        <taxon>Rhododendron</taxon>
    </lineage>
</organism>